<dbReference type="GO" id="GO:0016853">
    <property type="term" value="F:isomerase activity"/>
    <property type="evidence" value="ECO:0007669"/>
    <property type="project" value="UniProtKB-KW"/>
</dbReference>
<protein>
    <submittedName>
        <fullName evidence="2">Sugar phosphate isomerase/epimerase</fullName>
    </submittedName>
</protein>
<organism evidence="2 3">
    <name type="scientific">Gehongia tenuis</name>
    <dbReference type="NCBI Taxonomy" id="2763655"/>
    <lineage>
        <taxon>Bacteria</taxon>
        <taxon>Bacillati</taxon>
        <taxon>Bacillota</taxon>
        <taxon>Clostridia</taxon>
        <taxon>Christensenellales</taxon>
        <taxon>Christensenellaceae</taxon>
        <taxon>Gehongia</taxon>
    </lineage>
</organism>
<dbReference type="Pfam" id="PF01261">
    <property type="entry name" value="AP_endonuc_2"/>
    <property type="match status" value="1"/>
</dbReference>
<evidence type="ECO:0000259" key="1">
    <source>
        <dbReference type="Pfam" id="PF01261"/>
    </source>
</evidence>
<dbReference type="RefSeq" id="WP_249316259.1">
    <property type="nucleotide sequence ID" value="NZ_JACRSR010000002.1"/>
</dbReference>
<gene>
    <name evidence="2" type="ORF">H8696_07260</name>
</gene>
<accession>A0A926HL39</accession>
<proteinExistence type="predicted"/>
<dbReference type="InterPro" id="IPR050312">
    <property type="entry name" value="IolE/XylAMocC-like"/>
</dbReference>
<reference evidence="2" key="1">
    <citation type="submission" date="2020-08" db="EMBL/GenBank/DDBJ databases">
        <title>Genome public.</title>
        <authorList>
            <person name="Liu C."/>
            <person name="Sun Q."/>
        </authorList>
    </citation>
    <scope>NUCLEOTIDE SEQUENCE</scope>
    <source>
        <strain evidence="2">NSJ-53</strain>
    </source>
</reference>
<dbReference type="PANTHER" id="PTHR12110:SF41">
    <property type="entry name" value="INOSOSE DEHYDRATASE"/>
    <property type="match status" value="1"/>
</dbReference>
<dbReference type="Proteomes" id="UP000623172">
    <property type="component" value="Unassembled WGS sequence"/>
</dbReference>
<evidence type="ECO:0000313" key="3">
    <source>
        <dbReference type="Proteomes" id="UP000623172"/>
    </source>
</evidence>
<keyword evidence="2" id="KW-0413">Isomerase</keyword>
<dbReference type="Gene3D" id="3.20.20.150">
    <property type="entry name" value="Divalent-metal-dependent TIM barrel enzymes"/>
    <property type="match status" value="1"/>
</dbReference>
<dbReference type="SUPFAM" id="SSF51658">
    <property type="entry name" value="Xylose isomerase-like"/>
    <property type="match status" value="1"/>
</dbReference>
<dbReference type="InterPro" id="IPR013022">
    <property type="entry name" value="Xyl_isomerase-like_TIM-brl"/>
</dbReference>
<dbReference type="PANTHER" id="PTHR12110">
    <property type="entry name" value="HYDROXYPYRUVATE ISOMERASE"/>
    <property type="match status" value="1"/>
</dbReference>
<dbReference type="EMBL" id="JACRSR010000002">
    <property type="protein sequence ID" value="MBC8531647.1"/>
    <property type="molecule type" value="Genomic_DNA"/>
</dbReference>
<feature type="domain" description="Xylose isomerase-like TIM barrel" evidence="1">
    <location>
        <begin position="22"/>
        <end position="257"/>
    </location>
</feature>
<sequence length="285" mass="32246">MKVGIQLYSVKYALGKDPMGTLKKVADIGYKYWETAMVRTMADDPSGLGLPVKEAKKFLSDNGVQIVGAHLGVDIDFDKLKAAYDYHKEIGNTKVGTTGHFFPDRDEVMRMCDIYNKAGEMGREMGMQFYYHSHWHEFQKFDGEYVMDIILNNTDPNLVAFELDNYWAARGGVDPVEMIDRYKDRIIMLHQKDFSKTAGEPLNLFAGKVDPNGNLTGQVHQDARSVEHFAEVGNGVLPIQDYIDAGNKIGVPYILLEQDMTAIDELESIQISMDAFHKFRGIEWA</sequence>
<name>A0A926HL39_9FIRM</name>
<dbReference type="InterPro" id="IPR036237">
    <property type="entry name" value="Xyl_isomerase-like_sf"/>
</dbReference>
<comment type="caution">
    <text evidence="2">The sequence shown here is derived from an EMBL/GenBank/DDBJ whole genome shotgun (WGS) entry which is preliminary data.</text>
</comment>
<keyword evidence="3" id="KW-1185">Reference proteome</keyword>
<evidence type="ECO:0000313" key="2">
    <source>
        <dbReference type="EMBL" id="MBC8531647.1"/>
    </source>
</evidence>
<dbReference type="AlphaFoldDB" id="A0A926HL39"/>